<dbReference type="EMBL" id="KN824297">
    <property type="protein sequence ID" value="KIM27694.1"/>
    <property type="molecule type" value="Genomic_DNA"/>
</dbReference>
<dbReference type="Proteomes" id="UP000054097">
    <property type="component" value="Unassembled WGS sequence"/>
</dbReference>
<feature type="chain" id="PRO_5002172517" description="Secreted protein" evidence="1">
    <location>
        <begin position="22"/>
        <end position="108"/>
    </location>
</feature>
<name>A0A0C3B6D3_SERVB</name>
<evidence type="ECO:0000313" key="2">
    <source>
        <dbReference type="EMBL" id="KIM27694.1"/>
    </source>
</evidence>
<proteinExistence type="predicted"/>
<evidence type="ECO:0000313" key="3">
    <source>
        <dbReference type="Proteomes" id="UP000054097"/>
    </source>
</evidence>
<protein>
    <recommendedName>
        <fullName evidence="4">Secreted protein</fullName>
    </recommendedName>
</protein>
<keyword evidence="1" id="KW-0732">Signal</keyword>
<organism evidence="2 3">
    <name type="scientific">Serendipita vermifera MAFF 305830</name>
    <dbReference type="NCBI Taxonomy" id="933852"/>
    <lineage>
        <taxon>Eukaryota</taxon>
        <taxon>Fungi</taxon>
        <taxon>Dikarya</taxon>
        <taxon>Basidiomycota</taxon>
        <taxon>Agaricomycotina</taxon>
        <taxon>Agaricomycetes</taxon>
        <taxon>Sebacinales</taxon>
        <taxon>Serendipitaceae</taxon>
        <taxon>Serendipita</taxon>
    </lineage>
</organism>
<gene>
    <name evidence="2" type="ORF">M408DRAFT_162999</name>
</gene>
<sequence>MCATWTPRTFVRNYFILCTRALYTLQSFATGYWSSENCVVGRLCIVVEFRRVYPLKETRNDQEHCCIAELFIQIKNTRTRSRRGVELMRWRARKYGSVLEKMLQKGDG</sequence>
<evidence type="ECO:0000256" key="1">
    <source>
        <dbReference type="SAM" id="SignalP"/>
    </source>
</evidence>
<dbReference type="HOGENOM" id="CLU_2198608_0_0_1"/>
<dbReference type="AlphaFoldDB" id="A0A0C3B6D3"/>
<accession>A0A0C3B6D3</accession>
<keyword evidence="3" id="KW-1185">Reference proteome</keyword>
<feature type="signal peptide" evidence="1">
    <location>
        <begin position="1"/>
        <end position="21"/>
    </location>
</feature>
<evidence type="ECO:0008006" key="4">
    <source>
        <dbReference type="Google" id="ProtNLM"/>
    </source>
</evidence>
<reference evidence="3" key="2">
    <citation type="submission" date="2015-01" db="EMBL/GenBank/DDBJ databases">
        <title>Evolutionary Origins and Diversification of the Mycorrhizal Mutualists.</title>
        <authorList>
            <consortium name="DOE Joint Genome Institute"/>
            <consortium name="Mycorrhizal Genomics Consortium"/>
            <person name="Kohler A."/>
            <person name="Kuo A."/>
            <person name="Nagy L.G."/>
            <person name="Floudas D."/>
            <person name="Copeland A."/>
            <person name="Barry K.W."/>
            <person name="Cichocki N."/>
            <person name="Veneault-Fourrey C."/>
            <person name="LaButti K."/>
            <person name="Lindquist E.A."/>
            <person name="Lipzen A."/>
            <person name="Lundell T."/>
            <person name="Morin E."/>
            <person name="Murat C."/>
            <person name="Riley R."/>
            <person name="Ohm R."/>
            <person name="Sun H."/>
            <person name="Tunlid A."/>
            <person name="Henrissat B."/>
            <person name="Grigoriev I.V."/>
            <person name="Hibbett D.S."/>
            <person name="Martin F."/>
        </authorList>
    </citation>
    <scope>NUCLEOTIDE SEQUENCE [LARGE SCALE GENOMIC DNA]</scope>
    <source>
        <strain evidence="3">MAFF 305830</strain>
    </source>
</reference>
<reference evidence="2 3" key="1">
    <citation type="submission" date="2014-04" db="EMBL/GenBank/DDBJ databases">
        <authorList>
            <consortium name="DOE Joint Genome Institute"/>
            <person name="Kuo A."/>
            <person name="Zuccaro A."/>
            <person name="Kohler A."/>
            <person name="Nagy L.G."/>
            <person name="Floudas D."/>
            <person name="Copeland A."/>
            <person name="Barry K.W."/>
            <person name="Cichocki N."/>
            <person name="Veneault-Fourrey C."/>
            <person name="LaButti K."/>
            <person name="Lindquist E.A."/>
            <person name="Lipzen A."/>
            <person name="Lundell T."/>
            <person name="Morin E."/>
            <person name="Murat C."/>
            <person name="Sun H."/>
            <person name="Tunlid A."/>
            <person name="Henrissat B."/>
            <person name="Grigoriev I.V."/>
            <person name="Hibbett D.S."/>
            <person name="Martin F."/>
            <person name="Nordberg H.P."/>
            <person name="Cantor M.N."/>
            <person name="Hua S.X."/>
        </authorList>
    </citation>
    <scope>NUCLEOTIDE SEQUENCE [LARGE SCALE GENOMIC DNA]</scope>
    <source>
        <strain evidence="2 3">MAFF 305830</strain>
    </source>
</reference>